<comment type="caution">
    <text evidence="2">The sequence shown here is derived from an EMBL/GenBank/DDBJ whole genome shotgun (WGS) entry which is preliminary data.</text>
</comment>
<dbReference type="EMBL" id="QZWG01000014">
    <property type="protein sequence ID" value="RZB67091.1"/>
    <property type="molecule type" value="Genomic_DNA"/>
</dbReference>
<feature type="compositionally biased region" description="Acidic residues" evidence="1">
    <location>
        <begin position="66"/>
        <end position="83"/>
    </location>
</feature>
<name>A0A445H0V8_GLYSO</name>
<feature type="compositionally biased region" description="Basic residues" evidence="1">
    <location>
        <begin position="586"/>
        <end position="603"/>
    </location>
</feature>
<dbReference type="Proteomes" id="UP000289340">
    <property type="component" value="Chromosome 14"/>
</dbReference>
<proteinExistence type="predicted"/>
<dbReference type="AlphaFoldDB" id="A0A445H0V8"/>
<feature type="compositionally biased region" description="Basic and acidic residues" evidence="1">
    <location>
        <begin position="302"/>
        <end position="313"/>
    </location>
</feature>
<sequence>MANFEVPSFSLGLDDTPPHSPIHPPLSPDLHVSDSDSDSDPESRPDPPRPLLKRLRRGPPPPCLDPDADADDDIEDFSSQEDPDQGHAVPSAWNRNHSVCSSSKVSLNRSGVLTPHSCSNSFRDRKRKELSNDVPASARLETGKSGLMFPKLTTSPLRRFQLIDSDSDDADVGVGAGTSDANKVNPNSHLEQEKKTSADENRNEDLWKDFSPVKNVSVNRFQLLSDSDDSDVDVGGANKVNTNSRLEQDNKTSVDVNGNKDQWKDFLPVKNVSVSKFQLLSDSDDSDVDVDVGGANKANPNRHLEQNKKTSPDDDLWKDFLPVKNVSVPTPAFNEICEEYFRSANCKEVGGDASKSFSERNPGVSSSCQRYQQRWESTDPVHPAHSYFFHEDPRIQQLVRSRLRNFNPLGTINTVNQQPNFSHIDYMGQFGNGGASNMQGVQNGFINCSTRGGNKSSNLNVDGSFNASGGWVDPKIVSPFSHGESSRKKATKRNGSKNSVSKSNSKANKSNPANQSCASGGWVEPRSCTSLPKDAGKRRVQASGESAGHWFTSPEGRKVYVNKSGEELTGRNAYRQYRKESGAGFKKSRKKKGAKTTNAKKRN</sequence>
<feature type="compositionally biased region" description="Pro residues" evidence="1">
    <location>
        <begin position="18"/>
        <end position="27"/>
    </location>
</feature>
<feature type="compositionally biased region" description="Low complexity" evidence="1">
    <location>
        <begin position="496"/>
        <end position="511"/>
    </location>
</feature>
<organism evidence="2 3">
    <name type="scientific">Glycine soja</name>
    <name type="common">Wild soybean</name>
    <dbReference type="NCBI Taxonomy" id="3848"/>
    <lineage>
        <taxon>Eukaryota</taxon>
        <taxon>Viridiplantae</taxon>
        <taxon>Streptophyta</taxon>
        <taxon>Embryophyta</taxon>
        <taxon>Tracheophyta</taxon>
        <taxon>Spermatophyta</taxon>
        <taxon>Magnoliopsida</taxon>
        <taxon>eudicotyledons</taxon>
        <taxon>Gunneridae</taxon>
        <taxon>Pentapetalae</taxon>
        <taxon>rosids</taxon>
        <taxon>fabids</taxon>
        <taxon>Fabales</taxon>
        <taxon>Fabaceae</taxon>
        <taxon>Papilionoideae</taxon>
        <taxon>50 kb inversion clade</taxon>
        <taxon>NPAAA clade</taxon>
        <taxon>indigoferoid/millettioid clade</taxon>
        <taxon>Phaseoleae</taxon>
        <taxon>Glycine</taxon>
        <taxon>Glycine subgen. Soja</taxon>
    </lineage>
</organism>
<feature type="compositionally biased region" description="Polar residues" evidence="1">
    <location>
        <begin position="93"/>
        <end position="121"/>
    </location>
</feature>
<feature type="region of interest" description="Disordered" evidence="1">
    <location>
        <begin position="284"/>
        <end position="313"/>
    </location>
</feature>
<evidence type="ECO:0000256" key="1">
    <source>
        <dbReference type="SAM" id="MobiDB-lite"/>
    </source>
</evidence>
<dbReference type="Gramene" id="XM_028342493.1">
    <property type="protein sequence ID" value="XP_028198294.1"/>
    <property type="gene ID" value="LOC114382947"/>
</dbReference>
<accession>A0A445H0V8</accession>
<feature type="region of interest" description="Disordered" evidence="1">
    <location>
        <begin position="571"/>
        <end position="603"/>
    </location>
</feature>
<dbReference type="PANTHER" id="PTHR38371:SF1">
    <property type="entry name" value="RHO GTPASE-ACTIVATING PROTEIN"/>
    <property type="match status" value="1"/>
</dbReference>
<protein>
    <submittedName>
        <fullName evidence="2">Uncharacterized protein</fullName>
    </submittedName>
</protein>
<keyword evidence="3" id="KW-1185">Reference proteome</keyword>
<evidence type="ECO:0000313" key="2">
    <source>
        <dbReference type="EMBL" id="RZB67091.1"/>
    </source>
</evidence>
<feature type="region of interest" description="Disordered" evidence="1">
    <location>
        <begin position="1"/>
        <end position="138"/>
    </location>
</feature>
<evidence type="ECO:0000313" key="3">
    <source>
        <dbReference type="Proteomes" id="UP000289340"/>
    </source>
</evidence>
<reference evidence="2 3" key="1">
    <citation type="submission" date="2018-09" db="EMBL/GenBank/DDBJ databases">
        <title>A high-quality reference genome of wild soybean provides a powerful tool to mine soybean genomes.</title>
        <authorList>
            <person name="Xie M."/>
            <person name="Chung C.Y.L."/>
            <person name="Li M.-W."/>
            <person name="Wong F.-L."/>
            <person name="Chan T.-F."/>
            <person name="Lam H.-M."/>
        </authorList>
    </citation>
    <scope>NUCLEOTIDE SEQUENCE [LARGE SCALE GENOMIC DNA]</scope>
    <source>
        <strain evidence="3">cv. W05</strain>
        <tissue evidence="2">Hypocotyl of etiolated seedlings</tissue>
    </source>
</reference>
<gene>
    <name evidence="2" type="ORF">D0Y65_037468</name>
</gene>
<feature type="compositionally biased region" description="Basic and acidic residues" evidence="1">
    <location>
        <begin position="190"/>
        <end position="206"/>
    </location>
</feature>
<feature type="region of interest" description="Disordered" evidence="1">
    <location>
        <begin position="171"/>
        <end position="206"/>
    </location>
</feature>
<feature type="region of interest" description="Disordered" evidence="1">
    <location>
        <begin position="477"/>
        <end position="555"/>
    </location>
</feature>
<dbReference type="PANTHER" id="PTHR38371">
    <property type="entry name" value="RHO GTPASE-ACTIVATING PROTEIN"/>
    <property type="match status" value="1"/>
</dbReference>